<sequence length="176" mass="21282">MNDFKYNKYQILTGNTRENMSLDKEEINLRDRTNLLKRFHRINNNCVVTMEFIRLEEKNPLKLMYDFLFNSYVDKIKCDLSYLLNLEKKYLIETFCKAFVQTKRKVENTLKIVSKILQKVEQSQKMKIKTETKIVSRQEKQECNEKPKKLIRNSSSDFSDFMMYRSQKFLQNITTK</sequence>
<dbReference type="EMBL" id="JANTQA010000048">
    <property type="protein sequence ID" value="KAJ3430944.1"/>
    <property type="molecule type" value="Genomic_DNA"/>
</dbReference>
<reference evidence="1" key="1">
    <citation type="submission" date="2022-08" db="EMBL/GenBank/DDBJ databases">
        <title>Novel sulphate-reducing endosymbionts in the free-living metamonad Anaeramoeba.</title>
        <authorList>
            <person name="Jerlstrom-Hultqvist J."/>
            <person name="Cepicka I."/>
            <person name="Gallot-Lavallee L."/>
            <person name="Salas-Leiva D."/>
            <person name="Curtis B.A."/>
            <person name="Zahonova K."/>
            <person name="Pipaliya S."/>
            <person name="Dacks J."/>
            <person name="Roger A.J."/>
        </authorList>
    </citation>
    <scope>NUCLEOTIDE SEQUENCE</scope>
    <source>
        <strain evidence="1">Busselton2</strain>
    </source>
</reference>
<dbReference type="AlphaFoldDB" id="A0AAV7YU69"/>
<evidence type="ECO:0000313" key="1">
    <source>
        <dbReference type="EMBL" id="KAJ3430944.1"/>
    </source>
</evidence>
<organism evidence="1 2">
    <name type="scientific">Anaeramoeba flamelloides</name>
    <dbReference type="NCBI Taxonomy" id="1746091"/>
    <lineage>
        <taxon>Eukaryota</taxon>
        <taxon>Metamonada</taxon>
        <taxon>Anaeramoebidae</taxon>
        <taxon>Anaeramoeba</taxon>
    </lineage>
</organism>
<comment type="caution">
    <text evidence="1">The sequence shown here is derived from an EMBL/GenBank/DDBJ whole genome shotgun (WGS) entry which is preliminary data.</text>
</comment>
<accession>A0AAV7YU69</accession>
<gene>
    <name evidence="1" type="ORF">M0812_02619</name>
</gene>
<proteinExistence type="predicted"/>
<protein>
    <submittedName>
        <fullName evidence="1">Uncharacterized protein</fullName>
    </submittedName>
</protein>
<dbReference type="Proteomes" id="UP001146793">
    <property type="component" value="Unassembled WGS sequence"/>
</dbReference>
<name>A0AAV7YU69_9EUKA</name>
<evidence type="ECO:0000313" key="2">
    <source>
        <dbReference type="Proteomes" id="UP001146793"/>
    </source>
</evidence>